<dbReference type="SMART" id="SM00028">
    <property type="entry name" value="TPR"/>
    <property type="match status" value="3"/>
</dbReference>
<feature type="chain" id="PRO_5032739876" evidence="3">
    <location>
        <begin position="22"/>
        <end position="326"/>
    </location>
</feature>
<name>A0A7T5UH65_9BACT</name>
<keyword evidence="1" id="KW-0802">TPR repeat</keyword>
<feature type="repeat" description="TPR" evidence="1">
    <location>
        <begin position="174"/>
        <end position="207"/>
    </location>
</feature>
<sequence length="326" mass="34610">MKNNRLLLASLTLGSALMLSACQTTGTAVKGSDDPVNAALERAAIEAPTDSGVDSLNAIERLYKKDSMNPDLAVRYSRALRDNGRMTRAAMVLNPLIENPKTKTLGVVTEFAAVHASMGNYELAEKNARAAVLMDPNSAQAYHVLGIALDAQGFNKQAEVAFRKALDNWSGDPSPVLNNLGLNLAAQGFLDEAISTLRRAASLSPNKGEIERNLRIVQALQVQPGTATVPFAQTKAAQTAAKGKPAESVTVKTESDEKADKPADGKTATAEPAPLKAETAKPDQEKSGGIVVEDLNSDDKQEDAKPEPSPAPEKPRQPLKPRGLNQ</sequence>
<gene>
    <name evidence="4" type="ORF">HYS17_04205</name>
</gene>
<feature type="region of interest" description="Disordered" evidence="2">
    <location>
        <begin position="237"/>
        <end position="326"/>
    </location>
</feature>
<dbReference type="Proteomes" id="UP000595362">
    <property type="component" value="Chromosome"/>
</dbReference>
<dbReference type="PROSITE" id="PS51257">
    <property type="entry name" value="PROKAR_LIPOPROTEIN"/>
    <property type="match status" value="1"/>
</dbReference>
<dbReference type="Gene3D" id="1.25.40.10">
    <property type="entry name" value="Tetratricopeptide repeat domain"/>
    <property type="match status" value="1"/>
</dbReference>
<keyword evidence="3" id="KW-0732">Signal</keyword>
<evidence type="ECO:0000256" key="3">
    <source>
        <dbReference type="SAM" id="SignalP"/>
    </source>
</evidence>
<evidence type="ECO:0000313" key="4">
    <source>
        <dbReference type="EMBL" id="QQG36979.1"/>
    </source>
</evidence>
<dbReference type="Pfam" id="PF13432">
    <property type="entry name" value="TPR_16"/>
    <property type="match status" value="1"/>
</dbReference>
<evidence type="ECO:0000256" key="2">
    <source>
        <dbReference type="SAM" id="MobiDB-lite"/>
    </source>
</evidence>
<evidence type="ECO:0000313" key="5">
    <source>
        <dbReference type="Proteomes" id="UP000595362"/>
    </source>
</evidence>
<organism evidence="4 5">
    <name type="scientific">Micavibrio aeruginosavorus</name>
    <dbReference type="NCBI Taxonomy" id="349221"/>
    <lineage>
        <taxon>Bacteria</taxon>
        <taxon>Pseudomonadati</taxon>
        <taxon>Bdellovibrionota</taxon>
        <taxon>Bdellovibrionia</taxon>
        <taxon>Bdellovibrionales</taxon>
        <taxon>Pseudobdellovibrionaceae</taxon>
        <taxon>Micavibrio</taxon>
    </lineage>
</organism>
<dbReference type="Pfam" id="PF13181">
    <property type="entry name" value="TPR_8"/>
    <property type="match status" value="1"/>
</dbReference>
<dbReference type="AlphaFoldDB" id="A0A7T5UH65"/>
<dbReference type="SUPFAM" id="SSF48452">
    <property type="entry name" value="TPR-like"/>
    <property type="match status" value="1"/>
</dbReference>
<feature type="compositionally biased region" description="Basic and acidic residues" evidence="2">
    <location>
        <begin position="297"/>
        <end position="306"/>
    </location>
</feature>
<proteinExistence type="predicted"/>
<reference evidence="4 5" key="1">
    <citation type="submission" date="2020-07" db="EMBL/GenBank/DDBJ databases">
        <title>Huge and variable diversity of episymbiotic CPR bacteria and DPANN archaea in groundwater ecosystems.</title>
        <authorList>
            <person name="He C.Y."/>
            <person name="Keren R."/>
            <person name="Whittaker M."/>
            <person name="Farag I.F."/>
            <person name="Doudna J."/>
            <person name="Cate J.H.D."/>
            <person name="Banfield J.F."/>
        </authorList>
    </citation>
    <scope>NUCLEOTIDE SEQUENCE [LARGE SCALE GENOMIC DNA]</scope>
    <source>
        <strain evidence="4">NC_groundwater_70_Ag_B-0.1um_54_66</strain>
    </source>
</reference>
<dbReference type="InterPro" id="IPR019734">
    <property type="entry name" value="TPR_rpt"/>
</dbReference>
<feature type="signal peptide" evidence="3">
    <location>
        <begin position="1"/>
        <end position="21"/>
    </location>
</feature>
<dbReference type="EMBL" id="CP066681">
    <property type="protein sequence ID" value="QQG36979.1"/>
    <property type="molecule type" value="Genomic_DNA"/>
</dbReference>
<evidence type="ECO:0000256" key="1">
    <source>
        <dbReference type="PROSITE-ProRule" id="PRU00339"/>
    </source>
</evidence>
<protein>
    <submittedName>
        <fullName evidence="4">Tetratricopeptide repeat protein</fullName>
    </submittedName>
</protein>
<accession>A0A7T5UH65</accession>
<dbReference type="InterPro" id="IPR011990">
    <property type="entry name" value="TPR-like_helical_dom_sf"/>
</dbReference>
<feature type="compositionally biased region" description="Basic and acidic residues" evidence="2">
    <location>
        <begin position="253"/>
        <end position="264"/>
    </location>
</feature>
<dbReference type="PROSITE" id="PS50005">
    <property type="entry name" value="TPR"/>
    <property type="match status" value="1"/>
</dbReference>